<evidence type="ECO:0000256" key="6">
    <source>
        <dbReference type="SAM" id="Phobius"/>
    </source>
</evidence>
<reference evidence="8 9" key="1">
    <citation type="submission" date="2020-08" db="EMBL/GenBank/DDBJ databases">
        <title>Novel species isolated from subtropical streams in China.</title>
        <authorList>
            <person name="Lu H."/>
        </authorList>
    </citation>
    <scope>NUCLEOTIDE SEQUENCE [LARGE SCALE GENOMIC DNA]</scope>
    <source>
        <strain evidence="8 9">CY18W</strain>
    </source>
</reference>
<dbReference type="InterPro" id="IPR016174">
    <property type="entry name" value="Di-haem_cyt_TM"/>
</dbReference>
<keyword evidence="3 6" id="KW-0812">Transmembrane</keyword>
<evidence type="ECO:0000313" key="9">
    <source>
        <dbReference type="Proteomes" id="UP000650424"/>
    </source>
</evidence>
<evidence type="ECO:0000256" key="5">
    <source>
        <dbReference type="ARBA" id="ARBA00023136"/>
    </source>
</evidence>
<evidence type="ECO:0000259" key="7">
    <source>
        <dbReference type="Pfam" id="PF01292"/>
    </source>
</evidence>
<protein>
    <submittedName>
        <fullName evidence="8">Cytochrome b/b6 domain-containing protein</fullName>
    </submittedName>
</protein>
<sequence length="185" mass="20431">MPVRDVPVRDVPVWDLAVRLIHWILVFSIGAAWFTSGQIGVAHEYAGYGAGMLVVARLVWSGIGNRYARFGQFLKSLPVTLDYVRQVMLGKAPRYIGHNPLGGWMVVALLSCVALLVLTGWAMGTDLLWGYAWPVRMHVTIAWIMVGLIALHVAGVLFTSWQHRENLPKAMLTGKKPSAEPGDLD</sequence>
<comment type="subcellular location">
    <subcellularLocation>
        <location evidence="1">Cell membrane</location>
        <topology evidence="1">Multi-pass membrane protein</topology>
    </subcellularLocation>
</comment>
<evidence type="ECO:0000256" key="4">
    <source>
        <dbReference type="ARBA" id="ARBA00022989"/>
    </source>
</evidence>
<dbReference type="PANTHER" id="PTHR30485">
    <property type="entry name" value="NI/FE-HYDROGENASE 1 B-TYPE CYTOCHROME SUBUNIT"/>
    <property type="match status" value="1"/>
</dbReference>
<feature type="transmembrane region" description="Helical" evidence="6">
    <location>
        <begin position="101"/>
        <end position="121"/>
    </location>
</feature>
<evidence type="ECO:0000256" key="2">
    <source>
        <dbReference type="ARBA" id="ARBA00022475"/>
    </source>
</evidence>
<dbReference type="EMBL" id="JACOGF010000005">
    <property type="protein sequence ID" value="MBC3918284.1"/>
    <property type="molecule type" value="Genomic_DNA"/>
</dbReference>
<dbReference type="PANTHER" id="PTHR30485:SF2">
    <property type="entry name" value="BLL0597 PROTEIN"/>
    <property type="match status" value="1"/>
</dbReference>
<feature type="transmembrane region" description="Helical" evidence="6">
    <location>
        <begin position="20"/>
        <end position="39"/>
    </location>
</feature>
<keyword evidence="4 6" id="KW-1133">Transmembrane helix</keyword>
<name>A0ABR6ZRN7_9BURK</name>
<keyword evidence="2" id="KW-1003">Cell membrane</keyword>
<gene>
    <name evidence="8" type="ORF">H8L32_12405</name>
</gene>
<dbReference type="Gene3D" id="1.20.950.20">
    <property type="entry name" value="Transmembrane di-heme cytochromes, Chain C"/>
    <property type="match status" value="1"/>
</dbReference>
<dbReference type="Proteomes" id="UP000650424">
    <property type="component" value="Unassembled WGS sequence"/>
</dbReference>
<evidence type="ECO:0000313" key="8">
    <source>
        <dbReference type="EMBL" id="MBC3918284.1"/>
    </source>
</evidence>
<proteinExistence type="predicted"/>
<dbReference type="InterPro" id="IPR011577">
    <property type="entry name" value="Cyt_b561_bac/Ni-Hgenase"/>
</dbReference>
<evidence type="ECO:0000256" key="3">
    <source>
        <dbReference type="ARBA" id="ARBA00022692"/>
    </source>
</evidence>
<dbReference type="Pfam" id="PF01292">
    <property type="entry name" value="Ni_hydr_CYTB"/>
    <property type="match status" value="1"/>
</dbReference>
<feature type="domain" description="Cytochrome b561 bacterial/Ni-hydrogenase" evidence="7">
    <location>
        <begin position="13"/>
        <end position="174"/>
    </location>
</feature>
<dbReference type="SUPFAM" id="SSF81342">
    <property type="entry name" value="Transmembrane di-heme cytochromes"/>
    <property type="match status" value="1"/>
</dbReference>
<comment type="caution">
    <text evidence="8">The sequence shown here is derived from an EMBL/GenBank/DDBJ whole genome shotgun (WGS) entry which is preliminary data.</text>
</comment>
<accession>A0ABR6ZRN7</accession>
<keyword evidence="9" id="KW-1185">Reference proteome</keyword>
<evidence type="ECO:0000256" key="1">
    <source>
        <dbReference type="ARBA" id="ARBA00004651"/>
    </source>
</evidence>
<dbReference type="InterPro" id="IPR051542">
    <property type="entry name" value="Hydrogenase_cytochrome"/>
</dbReference>
<keyword evidence="5 6" id="KW-0472">Membrane</keyword>
<feature type="transmembrane region" description="Helical" evidence="6">
    <location>
        <begin position="141"/>
        <end position="161"/>
    </location>
</feature>
<organism evidence="8 9">
    <name type="scientific">Undibacterium hunanense</name>
    <dbReference type="NCBI Taxonomy" id="2762292"/>
    <lineage>
        <taxon>Bacteria</taxon>
        <taxon>Pseudomonadati</taxon>
        <taxon>Pseudomonadota</taxon>
        <taxon>Betaproteobacteria</taxon>
        <taxon>Burkholderiales</taxon>
        <taxon>Oxalobacteraceae</taxon>
        <taxon>Undibacterium</taxon>
    </lineage>
</organism>